<sequence length="78" mass="8972">MCIFFRKGVNDMSFHKDIDLLLLRLREDAVEAKEGGNIQFATGMHCARVLIEETLKQHGYRKPVIVESPLENSIQNKE</sequence>
<comment type="caution">
    <text evidence="1">The sequence shown here is derived from an EMBL/GenBank/DDBJ whole genome shotgun (WGS) entry which is preliminary data.</text>
</comment>
<dbReference type="AlphaFoldDB" id="A0A2T3IF34"/>
<reference evidence="1 2" key="1">
    <citation type="submission" date="2018-03" db="EMBL/GenBank/DDBJ databases">
        <title>Whole genome sequencing of Histamine producing bacteria.</title>
        <authorList>
            <person name="Butler K."/>
        </authorList>
    </citation>
    <scope>NUCLEOTIDE SEQUENCE [LARGE SCALE GENOMIC DNA]</scope>
    <source>
        <strain evidence="1 2">BS2</strain>
    </source>
</reference>
<gene>
    <name evidence="1" type="ORF">CTM88_19215</name>
</gene>
<accession>A0A2T3IF34</accession>
<dbReference type="Proteomes" id="UP000240254">
    <property type="component" value="Unassembled WGS sequence"/>
</dbReference>
<evidence type="ECO:0000313" key="1">
    <source>
        <dbReference type="EMBL" id="PSU24109.1"/>
    </source>
</evidence>
<dbReference type="EMBL" id="PYMK01000029">
    <property type="protein sequence ID" value="PSU24109.1"/>
    <property type="molecule type" value="Genomic_DNA"/>
</dbReference>
<proteinExistence type="predicted"/>
<evidence type="ECO:0000313" key="2">
    <source>
        <dbReference type="Proteomes" id="UP000240254"/>
    </source>
</evidence>
<name>A0A2T3IF34_9GAMM</name>
<protein>
    <submittedName>
        <fullName evidence="1">Uncharacterized protein</fullName>
    </submittedName>
</protein>
<organism evidence="1 2">
    <name type="scientific">Photobacterium aquimaris</name>
    <dbReference type="NCBI Taxonomy" id="512643"/>
    <lineage>
        <taxon>Bacteria</taxon>
        <taxon>Pseudomonadati</taxon>
        <taxon>Pseudomonadota</taxon>
        <taxon>Gammaproteobacteria</taxon>
        <taxon>Vibrionales</taxon>
        <taxon>Vibrionaceae</taxon>
        <taxon>Photobacterium</taxon>
    </lineage>
</organism>